<dbReference type="EMBL" id="QGMF01000188">
    <property type="protein sequence ID" value="TVY18219.1"/>
    <property type="molecule type" value="Genomic_DNA"/>
</dbReference>
<evidence type="ECO:0000313" key="1">
    <source>
        <dbReference type="EMBL" id="TVY18219.1"/>
    </source>
</evidence>
<comment type="caution">
    <text evidence="1">The sequence shown here is derived from an EMBL/GenBank/DDBJ whole genome shotgun (WGS) entry which is preliminary data.</text>
</comment>
<dbReference type="InterPro" id="IPR022036">
    <property type="entry name" value="DUF3605"/>
</dbReference>
<keyword evidence="2" id="KW-1185">Reference proteome</keyword>
<accession>A0A8T9BIK5</accession>
<reference evidence="1 2" key="1">
    <citation type="submission" date="2018-05" db="EMBL/GenBank/DDBJ databases">
        <title>Whole genome sequencing for identification of molecular markers to develop diagnostic detection tools for the regulated plant pathogen Lachnellula willkommii.</title>
        <authorList>
            <person name="Giroux E."/>
            <person name="Bilodeau G."/>
        </authorList>
    </citation>
    <scope>NUCLEOTIDE SEQUENCE [LARGE SCALE GENOMIC DNA]</scope>
    <source>
        <strain evidence="1 2">CBS 203.66</strain>
    </source>
</reference>
<evidence type="ECO:0000313" key="2">
    <source>
        <dbReference type="Proteomes" id="UP000469559"/>
    </source>
</evidence>
<dbReference type="OrthoDB" id="10053431at2759"/>
<organism evidence="1 2">
    <name type="scientific">Lachnellula arida</name>
    <dbReference type="NCBI Taxonomy" id="1316785"/>
    <lineage>
        <taxon>Eukaryota</taxon>
        <taxon>Fungi</taxon>
        <taxon>Dikarya</taxon>
        <taxon>Ascomycota</taxon>
        <taxon>Pezizomycotina</taxon>
        <taxon>Leotiomycetes</taxon>
        <taxon>Helotiales</taxon>
        <taxon>Lachnaceae</taxon>
        <taxon>Lachnellula</taxon>
    </lineage>
</organism>
<proteinExistence type="predicted"/>
<name>A0A8T9BIK5_9HELO</name>
<dbReference type="AlphaFoldDB" id="A0A8T9BIK5"/>
<gene>
    <name evidence="1" type="ORF">LARI1_G004290</name>
</gene>
<sequence>VIWFKNWKILKSVHAVEHFHVMLFDPHPEFVKEVTHGDVPLSQKVETQVVPRE</sequence>
<dbReference type="Proteomes" id="UP000469559">
    <property type="component" value="Unassembled WGS sequence"/>
</dbReference>
<feature type="non-terminal residue" evidence="1">
    <location>
        <position position="1"/>
    </location>
</feature>
<protein>
    <submittedName>
        <fullName evidence="1">Uncharacterized protein</fullName>
    </submittedName>
</protein>
<dbReference type="Pfam" id="PF12239">
    <property type="entry name" value="DUF3605"/>
    <property type="match status" value="1"/>
</dbReference>